<feature type="chain" id="PRO_5003117284" description="Vanadium-dependent haloperoxidase NapH1-like second helical-bundle domain-containing protein" evidence="1">
    <location>
        <begin position="19"/>
        <end position="488"/>
    </location>
</feature>
<evidence type="ECO:0000313" key="3">
    <source>
        <dbReference type="EMBL" id="CBN74705.1"/>
    </source>
</evidence>
<dbReference type="Pfam" id="PF22778">
    <property type="entry name" value="VCPO_2nd"/>
    <property type="match status" value="1"/>
</dbReference>
<keyword evidence="4" id="KW-1185">Reference proteome</keyword>
<dbReference type="InParanoid" id="D8LLS4"/>
<evidence type="ECO:0000313" key="4">
    <source>
        <dbReference type="Proteomes" id="UP000002630"/>
    </source>
</evidence>
<keyword evidence="1" id="KW-0732">Signal</keyword>
<feature type="signal peptide" evidence="1">
    <location>
        <begin position="1"/>
        <end position="18"/>
    </location>
</feature>
<accession>D8LLS4</accession>
<dbReference type="OrthoDB" id="10262915at2759"/>
<dbReference type="EMBL" id="FN649760">
    <property type="protein sequence ID" value="CBN74705.1"/>
    <property type="molecule type" value="Genomic_DNA"/>
</dbReference>
<dbReference type="InterPro" id="IPR052559">
    <property type="entry name" value="V-haloperoxidase"/>
</dbReference>
<organism evidence="3 4">
    <name type="scientific">Ectocarpus siliculosus</name>
    <name type="common">Brown alga</name>
    <name type="synonym">Conferva siliculosa</name>
    <dbReference type="NCBI Taxonomy" id="2880"/>
    <lineage>
        <taxon>Eukaryota</taxon>
        <taxon>Sar</taxon>
        <taxon>Stramenopiles</taxon>
        <taxon>Ochrophyta</taxon>
        <taxon>PX clade</taxon>
        <taxon>Phaeophyceae</taxon>
        <taxon>Ectocarpales</taxon>
        <taxon>Ectocarpaceae</taxon>
        <taxon>Ectocarpus</taxon>
    </lineage>
</organism>
<dbReference type="AlphaFoldDB" id="D8LLS4"/>
<dbReference type="GO" id="GO:0004601">
    <property type="term" value="F:peroxidase activity"/>
    <property type="evidence" value="ECO:0007669"/>
    <property type="project" value="InterPro"/>
</dbReference>
<dbReference type="Gene3D" id="1.10.606.10">
    <property type="entry name" value="Vanadium-containing Chloroperoxidase, domain 2"/>
    <property type="match status" value="1"/>
</dbReference>
<sequence>MRYDHGIVLALLARVVVSTTPSCVPLIGIEKDGDGTATLNLDDMRVSLELEVFDFNNAVVPALVACSSGLETSVAMRTLLAIQSSSWSVASAFQPPPVLNIFGDRQTSDERRRCYPDTPETIELFSLHYKVAALYVLAHAALKAMPFCHAEIDPLMLGLDHPMSFMEEGEDASIDTSTPWGLAQAYVDEGWDYLTANDGWNADGSMGGREFNRVPFSGDFSMTDSEGNSWTPYVPRNSPNEFTDTKKWQPLEESDGLGYITTQEHVTPHIGSTGRYFGFSSKEDEEAFSSRTIDRPDYLNRYKDVVHDVLDESAMTADSLYKQVAISFFDDKVNSLIPLSVDYFLRNTTQAEYTTTEFLQLSLEIQLALYNGVLLTWKEKIHHDRPRPSTMIKHKLGDELVEAYAGPGEGVQTMKASEWESFMRTNPTSEYPSASACLCEGAVPAGAELCGGMDMAMSIHDSLERLKAGDESAAIFKTDVGELMVRPR</sequence>
<dbReference type="InterPro" id="IPR055161">
    <property type="entry name" value="NapH1-like_2nd"/>
</dbReference>
<dbReference type="PANTHER" id="PTHR34599">
    <property type="entry name" value="PEROXIDASE-RELATED"/>
    <property type="match status" value="1"/>
</dbReference>
<proteinExistence type="predicted"/>
<name>D8LLS4_ECTSI</name>
<dbReference type="PANTHER" id="PTHR34599:SF2">
    <property type="entry name" value="TRAF-TYPE DOMAIN-CONTAINING PROTEIN"/>
    <property type="match status" value="1"/>
</dbReference>
<reference evidence="3 4" key="1">
    <citation type="journal article" date="2010" name="Nature">
        <title>The Ectocarpus genome and the independent evolution of multicellularity in brown algae.</title>
        <authorList>
            <person name="Cock J.M."/>
            <person name="Sterck L."/>
            <person name="Rouze P."/>
            <person name="Scornet D."/>
            <person name="Allen A.E."/>
            <person name="Amoutzias G."/>
            <person name="Anthouard V."/>
            <person name="Artiguenave F."/>
            <person name="Aury J.M."/>
            <person name="Badger J.H."/>
            <person name="Beszteri B."/>
            <person name="Billiau K."/>
            <person name="Bonnet E."/>
            <person name="Bothwell J.H."/>
            <person name="Bowler C."/>
            <person name="Boyen C."/>
            <person name="Brownlee C."/>
            <person name="Carrano C.J."/>
            <person name="Charrier B."/>
            <person name="Cho G.Y."/>
            <person name="Coelho S.M."/>
            <person name="Collen J."/>
            <person name="Corre E."/>
            <person name="Da Silva C."/>
            <person name="Delage L."/>
            <person name="Delaroque N."/>
            <person name="Dittami S.M."/>
            <person name="Doulbeau S."/>
            <person name="Elias M."/>
            <person name="Farnham G."/>
            <person name="Gachon C.M."/>
            <person name="Gschloessl B."/>
            <person name="Heesch S."/>
            <person name="Jabbari K."/>
            <person name="Jubin C."/>
            <person name="Kawai H."/>
            <person name="Kimura K."/>
            <person name="Kloareg B."/>
            <person name="Kupper F.C."/>
            <person name="Lang D."/>
            <person name="Le Bail A."/>
            <person name="Leblanc C."/>
            <person name="Lerouge P."/>
            <person name="Lohr M."/>
            <person name="Lopez P.J."/>
            <person name="Martens C."/>
            <person name="Maumus F."/>
            <person name="Michel G."/>
            <person name="Miranda-Saavedra D."/>
            <person name="Morales J."/>
            <person name="Moreau H."/>
            <person name="Motomura T."/>
            <person name="Nagasato C."/>
            <person name="Napoli C.A."/>
            <person name="Nelson D.R."/>
            <person name="Nyvall-Collen P."/>
            <person name="Peters A.F."/>
            <person name="Pommier C."/>
            <person name="Potin P."/>
            <person name="Poulain J."/>
            <person name="Quesneville H."/>
            <person name="Read B."/>
            <person name="Rensing S.A."/>
            <person name="Ritter A."/>
            <person name="Rousvoal S."/>
            <person name="Samanta M."/>
            <person name="Samson G."/>
            <person name="Schroeder D.C."/>
            <person name="Segurens B."/>
            <person name="Strittmatter M."/>
            <person name="Tonon T."/>
            <person name="Tregear J.W."/>
            <person name="Valentin K."/>
            <person name="von Dassow P."/>
            <person name="Yamagishi T."/>
            <person name="Van de Peer Y."/>
            <person name="Wincker P."/>
        </authorList>
    </citation>
    <scope>NUCLEOTIDE SEQUENCE [LARGE SCALE GENOMIC DNA]</scope>
    <source>
        <strain evidence="4">Ec32 / CCAP1310/4</strain>
    </source>
</reference>
<gene>
    <name evidence="3" type="ORF">Esi_0037_0140</name>
</gene>
<evidence type="ECO:0000256" key="1">
    <source>
        <dbReference type="SAM" id="SignalP"/>
    </source>
</evidence>
<evidence type="ECO:0000259" key="2">
    <source>
        <dbReference type="Pfam" id="PF22778"/>
    </source>
</evidence>
<feature type="domain" description="Vanadium-dependent haloperoxidase NapH1-like second helical-bundle" evidence="2">
    <location>
        <begin position="361"/>
        <end position="442"/>
    </location>
</feature>
<dbReference type="Proteomes" id="UP000002630">
    <property type="component" value="Unassembled WGS sequence"/>
</dbReference>
<dbReference type="InterPro" id="IPR016119">
    <property type="entry name" value="Br/Cl_peroxidase_C"/>
</dbReference>
<dbReference type="eggNOG" id="ENOG502SBYZ">
    <property type="taxonomic scope" value="Eukaryota"/>
</dbReference>
<protein>
    <recommendedName>
        <fullName evidence="2">Vanadium-dependent haloperoxidase NapH1-like second helical-bundle domain-containing protein</fullName>
    </recommendedName>
</protein>